<organism evidence="3 4">
    <name type="scientific">Pseudopedobacter saltans (strain ATCC 51119 / DSM 12145 / JCM 21818 / CCUG 39354 / LMG 10337 / NBRC 100064 / NCIMB 13643)</name>
    <name type="common">Pedobacter saltans</name>
    <dbReference type="NCBI Taxonomy" id="762903"/>
    <lineage>
        <taxon>Bacteria</taxon>
        <taxon>Pseudomonadati</taxon>
        <taxon>Bacteroidota</taxon>
        <taxon>Sphingobacteriia</taxon>
        <taxon>Sphingobacteriales</taxon>
        <taxon>Sphingobacteriaceae</taxon>
        <taxon>Pseudopedobacter</taxon>
    </lineage>
</organism>
<keyword evidence="1" id="KW-0812">Transmembrane</keyword>
<dbReference type="InterPro" id="IPR024478">
    <property type="entry name" value="HlyB_4HB_MCP"/>
</dbReference>
<dbReference type="KEGG" id="psn:Pedsa_2983"/>
<dbReference type="EMBL" id="CP002545">
    <property type="protein sequence ID" value="ADY53522.1"/>
    <property type="molecule type" value="Genomic_DNA"/>
</dbReference>
<dbReference type="STRING" id="762903.Pedsa_2983"/>
<keyword evidence="1" id="KW-1133">Transmembrane helix</keyword>
<evidence type="ECO:0000313" key="3">
    <source>
        <dbReference type="EMBL" id="ADY53522.1"/>
    </source>
</evidence>
<reference evidence="4" key="2">
    <citation type="submission" date="2011-02" db="EMBL/GenBank/DDBJ databases">
        <title>The complete genome of Pedobacter saltans DSM 12145.</title>
        <authorList>
            <consortium name="US DOE Joint Genome Institute (JGI-PGF)"/>
            <person name="Lucas S."/>
            <person name="Copeland A."/>
            <person name="Lapidus A."/>
            <person name="Bruce D."/>
            <person name="Goodwin L."/>
            <person name="Pitluck S."/>
            <person name="Kyrpides N."/>
            <person name="Mavromatis K."/>
            <person name="Pagani I."/>
            <person name="Ivanova N."/>
            <person name="Ovchinnikova G."/>
            <person name="Lu M."/>
            <person name="Detter J.C."/>
            <person name="Han C."/>
            <person name="Land M."/>
            <person name="Hauser L."/>
            <person name="Markowitz V."/>
            <person name="Cheng J.-F."/>
            <person name="Hugenholtz P."/>
            <person name="Woyke T."/>
            <person name="Wu D."/>
            <person name="Tindall B."/>
            <person name="Pomrenke H.G."/>
            <person name="Brambilla E."/>
            <person name="Klenk H.-P."/>
            <person name="Eisen J.A."/>
        </authorList>
    </citation>
    <scope>NUCLEOTIDE SEQUENCE [LARGE SCALE GENOMIC DNA]</scope>
    <source>
        <strain evidence="4">ATCC 51119 / DSM 12145 / JCM 21818 / LMG 10337 / NBRC 100064 / NCIMB 13643</strain>
    </source>
</reference>
<evidence type="ECO:0000256" key="1">
    <source>
        <dbReference type="SAM" id="Phobius"/>
    </source>
</evidence>
<proteinExistence type="predicted"/>
<dbReference type="Proteomes" id="UP000000310">
    <property type="component" value="Chromosome"/>
</dbReference>
<gene>
    <name evidence="3" type="ordered locus">Pedsa_2983</name>
</gene>
<evidence type="ECO:0000313" key="4">
    <source>
        <dbReference type="Proteomes" id="UP000000310"/>
    </source>
</evidence>
<reference evidence="3 4" key="1">
    <citation type="journal article" date="2011" name="Stand. Genomic Sci.">
        <title>Complete genome sequence of the gliding, heparinolytic Pedobacter saltans type strain (113).</title>
        <authorList>
            <person name="Liolios K."/>
            <person name="Sikorski J."/>
            <person name="Lu M."/>
            <person name="Nolan M."/>
            <person name="Lapidus A."/>
            <person name="Lucas S."/>
            <person name="Hammon N."/>
            <person name="Deshpande S."/>
            <person name="Cheng J.F."/>
            <person name="Tapia R."/>
            <person name="Han C."/>
            <person name="Goodwin L."/>
            <person name="Pitluck S."/>
            <person name="Huntemann M."/>
            <person name="Ivanova N."/>
            <person name="Pagani I."/>
            <person name="Mavromatis K."/>
            <person name="Ovchinikova G."/>
            <person name="Pati A."/>
            <person name="Chen A."/>
            <person name="Palaniappan K."/>
            <person name="Land M."/>
            <person name="Hauser L."/>
            <person name="Brambilla E.M."/>
            <person name="Kotsyurbenko O."/>
            <person name="Rohde M."/>
            <person name="Tindall B.J."/>
            <person name="Abt B."/>
            <person name="Goker M."/>
            <person name="Detter J.C."/>
            <person name="Woyke T."/>
            <person name="Bristow J."/>
            <person name="Eisen J.A."/>
            <person name="Markowitz V."/>
            <person name="Hugenholtz P."/>
            <person name="Klenk H.P."/>
            <person name="Kyrpides N.C."/>
        </authorList>
    </citation>
    <scope>NUCLEOTIDE SEQUENCE [LARGE SCALE GENOMIC DNA]</scope>
    <source>
        <strain evidence="4">ATCC 51119 / DSM 12145 / JCM 21818 / LMG 10337 / NBRC 100064 / NCIMB 13643</strain>
    </source>
</reference>
<feature type="transmembrane region" description="Helical" evidence="1">
    <location>
        <begin position="12"/>
        <end position="28"/>
    </location>
</feature>
<evidence type="ECO:0000259" key="2">
    <source>
        <dbReference type="Pfam" id="PF12729"/>
    </source>
</evidence>
<accession>F0S9G9</accession>
<keyword evidence="4" id="KW-1185">Reference proteome</keyword>
<dbReference type="Pfam" id="PF12729">
    <property type="entry name" value="4HB_MCP_1"/>
    <property type="match status" value="1"/>
</dbReference>
<keyword evidence="1" id="KW-0472">Membrane</keyword>
<sequence>MDSIFSNNLKVALVLFLLMAGIIVSNIFEKKILEKSKKATESIYLDRLQPSTYLFQMRQLIADRVFLLERKENDSAYSVYSFKKDLQEIDNKLSILLEKYEKTYIVSEEEVFLKKLKRDIGILEEKSGYNLQQQEELKPKIDAINDDLGELIKIQSKIGEETLAEHAKITSISNILNVVQLILATLIGVFIFALFSKKKSSLNKIDKHRLN</sequence>
<feature type="domain" description="Chemotaxis methyl-accepting receptor HlyB-like 4HB MCP" evidence="2">
    <location>
        <begin position="12"/>
        <end position="118"/>
    </location>
</feature>
<protein>
    <recommendedName>
        <fullName evidence="2">Chemotaxis methyl-accepting receptor HlyB-like 4HB MCP domain-containing protein</fullName>
    </recommendedName>
</protein>
<dbReference type="HOGENOM" id="CLU_1304028_0_0_10"/>
<dbReference type="AlphaFoldDB" id="F0S9G9"/>
<name>F0S9G9_PSESL</name>
<feature type="transmembrane region" description="Helical" evidence="1">
    <location>
        <begin position="175"/>
        <end position="195"/>
    </location>
</feature>